<accession>A0A8S5SGV5</accession>
<proteinExistence type="predicted"/>
<reference evidence="1" key="1">
    <citation type="journal article" date="2021" name="Proc. Natl. Acad. Sci. U.S.A.">
        <title>A Catalog of Tens of Thousands of Viruses from Human Metagenomes Reveals Hidden Associations with Chronic Diseases.</title>
        <authorList>
            <person name="Tisza M.J."/>
            <person name="Buck C.B."/>
        </authorList>
    </citation>
    <scope>NUCLEOTIDE SEQUENCE</scope>
    <source>
        <strain evidence="1">CtHMa1</strain>
    </source>
</reference>
<name>A0A8S5SGV5_9CAUD</name>
<organism evidence="1">
    <name type="scientific">Myoviridae sp. ctHMa1</name>
    <dbReference type="NCBI Taxonomy" id="2827671"/>
    <lineage>
        <taxon>Viruses</taxon>
        <taxon>Duplodnaviria</taxon>
        <taxon>Heunggongvirae</taxon>
        <taxon>Uroviricota</taxon>
        <taxon>Caudoviricetes</taxon>
    </lineage>
</organism>
<sequence>MVQREEMYFEPRCVGSDLRIRWYGEQYSAPELERHYEETVYIRDSGKELMVYSMEADCWDEKAKIKATFSLICRIQKHSTGFRYGRKIQ</sequence>
<protein>
    <submittedName>
        <fullName evidence="1">Uncharacterized protein</fullName>
    </submittedName>
</protein>
<dbReference type="EMBL" id="BK032590">
    <property type="protein sequence ID" value="DAF49895.1"/>
    <property type="molecule type" value="Genomic_DNA"/>
</dbReference>
<evidence type="ECO:0000313" key="1">
    <source>
        <dbReference type="EMBL" id="DAF49895.1"/>
    </source>
</evidence>